<dbReference type="Proteomes" id="UP000037122">
    <property type="component" value="Unassembled WGS sequence"/>
</dbReference>
<dbReference type="GO" id="GO:0000981">
    <property type="term" value="F:DNA-binding transcription factor activity, RNA polymerase II-specific"/>
    <property type="evidence" value="ECO:0007669"/>
    <property type="project" value="TreeGrafter"/>
</dbReference>
<evidence type="ECO:0000256" key="3">
    <source>
        <dbReference type="ARBA" id="ARBA00022737"/>
    </source>
</evidence>
<gene>
    <name evidence="9" type="ORF">QG37_02982</name>
</gene>
<dbReference type="SMART" id="SM00355">
    <property type="entry name" value="ZnF_C2H2"/>
    <property type="match status" value="3"/>
</dbReference>
<dbReference type="PROSITE" id="PS00028">
    <property type="entry name" value="ZINC_FINGER_C2H2_1"/>
    <property type="match status" value="1"/>
</dbReference>
<dbReference type="AlphaFoldDB" id="A0A0L0P120"/>
<protein>
    <recommendedName>
        <fullName evidence="8">C2H2-type domain-containing protein</fullName>
    </recommendedName>
</protein>
<dbReference type="InterPro" id="IPR043359">
    <property type="entry name" value="GLI-like"/>
</dbReference>
<evidence type="ECO:0000259" key="8">
    <source>
        <dbReference type="PROSITE" id="PS50157"/>
    </source>
</evidence>
<evidence type="ECO:0000256" key="1">
    <source>
        <dbReference type="ARBA" id="ARBA00004123"/>
    </source>
</evidence>
<comment type="subcellular location">
    <subcellularLocation>
        <location evidence="1">Nucleus</location>
    </subcellularLocation>
</comment>
<evidence type="ECO:0000256" key="2">
    <source>
        <dbReference type="ARBA" id="ARBA00022723"/>
    </source>
</evidence>
<dbReference type="InterPro" id="IPR036236">
    <property type="entry name" value="Znf_C2H2_sf"/>
</dbReference>
<dbReference type="SUPFAM" id="SSF57667">
    <property type="entry name" value="beta-beta-alpha zinc fingers"/>
    <property type="match status" value="1"/>
</dbReference>
<evidence type="ECO:0000256" key="4">
    <source>
        <dbReference type="ARBA" id="ARBA00022771"/>
    </source>
</evidence>
<evidence type="ECO:0000313" key="9">
    <source>
        <dbReference type="EMBL" id="KNE00037.1"/>
    </source>
</evidence>
<dbReference type="VEuPathDB" id="FungiDB:QG37_02982"/>
<accession>A0A0L0P120</accession>
<keyword evidence="2" id="KW-0479">Metal-binding</keyword>
<dbReference type="VEuPathDB" id="FungiDB:CJI96_0001360"/>
<dbReference type="InterPro" id="IPR013087">
    <property type="entry name" value="Znf_C2H2_type"/>
</dbReference>
<dbReference type="EMBL" id="LGST01000020">
    <property type="protein sequence ID" value="KNE00037.1"/>
    <property type="molecule type" value="Genomic_DNA"/>
</dbReference>
<dbReference type="PANTHER" id="PTHR45718:SF4">
    <property type="entry name" value="TRANSCRIPTIONAL ACTIVATOR CUBITUS INTERRUPTUS"/>
    <property type="match status" value="1"/>
</dbReference>
<dbReference type="VEuPathDB" id="FungiDB:CJJ09_002934"/>
<evidence type="ECO:0000256" key="6">
    <source>
        <dbReference type="ARBA" id="ARBA00023242"/>
    </source>
</evidence>
<keyword evidence="6" id="KW-0539">Nucleus</keyword>
<dbReference type="InterPro" id="IPR056436">
    <property type="entry name" value="Znf-C2H2_ZIC1-5/GLI1-3-like"/>
</dbReference>
<evidence type="ECO:0000256" key="7">
    <source>
        <dbReference type="PROSITE-ProRule" id="PRU00042"/>
    </source>
</evidence>
<keyword evidence="5" id="KW-0862">Zinc</keyword>
<evidence type="ECO:0000313" key="10">
    <source>
        <dbReference type="Proteomes" id="UP000037122"/>
    </source>
</evidence>
<comment type="caution">
    <text evidence="9">The sequence shown here is derived from an EMBL/GenBank/DDBJ whole genome shotgun (WGS) entry which is preliminary data.</text>
</comment>
<keyword evidence="4 7" id="KW-0863">Zinc-finger</keyword>
<dbReference type="GO" id="GO:0000978">
    <property type="term" value="F:RNA polymerase II cis-regulatory region sequence-specific DNA binding"/>
    <property type="evidence" value="ECO:0007669"/>
    <property type="project" value="TreeGrafter"/>
</dbReference>
<dbReference type="FunFam" id="3.30.160.60:FF:000201">
    <property type="entry name" value="C2H2 finger domain protein (Gli3)"/>
    <property type="match status" value="1"/>
</dbReference>
<evidence type="ECO:0000256" key="5">
    <source>
        <dbReference type="ARBA" id="ARBA00022833"/>
    </source>
</evidence>
<sequence>MSSPIEKTKKPKKLLDEEHTCRWAGCTEEKFPNLASLVNHVSNAHLAQNTQIYTASQMRYSCQWEGCSRFDVEQPSRFALISHCRTHTGEKPYFCPIPECDKHFTRSDALAKHVKGVHDLHQHRDAIALMKYRKERNKGDVPLNEELDTMTEEQYAVLLRRDYELRMPWWFSKRFVDALKEEDASLQTLYDQPQDLRQYDLALSRYKTYLRNQQNDDLLTEMPEEAAKVVKNTITNYKPDTVPVYEGNDHAKLVATYSRLTNKLATAKKIQQITEKKLAEAMKEKRRLWAINQVLLDANIELSLPSNTGSENDGVLLDELDEVILTDGLAKK</sequence>
<dbReference type="GO" id="GO:0008270">
    <property type="term" value="F:zinc ion binding"/>
    <property type="evidence" value="ECO:0007669"/>
    <property type="project" value="UniProtKB-KW"/>
</dbReference>
<organism evidence="9 10">
    <name type="scientific">Candidozyma auris</name>
    <name type="common">Yeast</name>
    <name type="synonym">Candida auris</name>
    <dbReference type="NCBI Taxonomy" id="498019"/>
    <lineage>
        <taxon>Eukaryota</taxon>
        <taxon>Fungi</taxon>
        <taxon>Dikarya</taxon>
        <taxon>Ascomycota</taxon>
        <taxon>Saccharomycotina</taxon>
        <taxon>Pichiomycetes</taxon>
        <taxon>Metschnikowiaceae</taxon>
        <taxon>Candidozyma</taxon>
    </lineage>
</organism>
<keyword evidence="3" id="KW-0677">Repeat</keyword>
<dbReference type="PROSITE" id="PS50157">
    <property type="entry name" value="ZINC_FINGER_C2H2_2"/>
    <property type="match status" value="1"/>
</dbReference>
<dbReference type="VEuPathDB" id="FungiDB:B9J08_000974"/>
<feature type="domain" description="C2H2-type" evidence="8">
    <location>
        <begin position="93"/>
        <end position="123"/>
    </location>
</feature>
<dbReference type="VEuPathDB" id="FungiDB:CJJ07_001548"/>
<dbReference type="GO" id="GO:0005634">
    <property type="term" value="C:nucleus"/>
    <property type="evidence" value="ECO:0007669"/>
    <property type="project" value="UniProtKB-SubCell"/>
</dbReference>
<dbReference type="PANTHER" id="PTHR45718">
    <property type="entry name" value="TRANSCRIPTIONAL ACTIVATOR CUBITUS INTERRUPTUS"/>
    <property type="match status" value="1"/>
</dbReference>
<dbReference type="Pfam" id="PF23561">
    <property type="entry name" value="zf-C2H2_15"/>
    <property type="match status" value="1"/>
</dbReference>
<dbReference type="VEuPathDB" id="FungiDB:CJI97_000993"/>
<dbReference type="Gene3D" id="3.30.160.60">
    <property type="entry name" value="Classic Zinc Finger"/>
    <property type="match status" value="3"/>
</dbReference>
<proteinExistence type="predicted"/>
<name>A0A0L0P120_CANAR</name>
<reference evidence="10" key="1">
    <citation type="journal article" date="2015" name="BMC Genomics">
        <title>Draft genome of a commonly misdiagnosed multidrug resistant pathogen Candida auris.</title>
        <authorList>
            <person name="Chatterjee S."/>
            <person name="Alampalli S.V."/>
            <person name="Nageshan R.K."/>
            <person name="Chettiar S.T."/>
            <person name="Joshi S."/>
            <person name="Tatu U.S."/>
        </authorList>
    </citation>
    <scope>NUCLEOTIDE SEQUENCE [LARGE SCALE GENOMIC DNA]</scope>
    <source>
        <strain evidence="10">6684</strain>
    </source>
</reference>